<evidence type="ECO:0000313" key="1">
    <source>
        <dbReference type="EMBL" id="VEL32161.1"/>
    </source>
</evidence>
<organism evidence="1 2">
    <name type="scientific">Protopolystoma xenopodis</name>
    <dbReference type="NCBI Taxonomy" id="117903"/>
    <lineage>
        <taxon>Eukaryota</taxon>
        <taxon>Metazoa</taxon>
        <taxon>Spiralia</taxon>
        <taxon>Lophotrochozoa</taxon>
        <taxon>Platyhelminthes</taxon>
        <taxon>Monogenea</taxon>
        <taxon>Polyopisthocotylea</taxon>
        <taxon>Polystomatidea</taxon>
        <taxon>Polystomatidae</taxon>
        <taxon>Protopolystoma</taxon>
    </lineage>
</organism>
<dbReference type="EMBL" id="CAAALY010130963">
    <property type="protein sequence ID" value="VEL32161.1"/>
    <property type="molecule type" value="Genomic_DNA"/>
</dbReference>
<dbReference type="Gene3D" id="2.130.10.10">
    <property type="entry name" value="YVTN repeat-like/Quinoprotein amine dehydrogenase"/>
    <property type="match status" value="1"/>
</dbReference>
<protein>
    <submittedName>
        <fullName evidence="1">Uncharacterized protein</fullName>
    </submittedName>
</protein>
<reference evidence="1" key="1">
    <citation type="submission" date="2018-11" db="EMBL/GenBank/DDBJ databases">
        <authorList>
            <consortium name="Pathogen Informatics"/>
        </authorList>
    </citation>
    <scope>NUCLEOTIDE SEQUENCE</scope>
</reference>
<gene>
    <name evidence="1" type="ORF">PXEA_LOCUS25601</name>
</gene>
<name>A0A3S5AAZ0_9PLAT</name>
<dbReference type="AlphaFoldDB" id="A0A3S5AAZ0"/>
<comment type="caution">
    <text evidence="1">The sequence shown here is derived from an EMBL/GenBank/DDBJ whole genome shotgun (WGS) entry which is preliminary data.</text>
</comment>
<evidence type="ECO:0000313" key="2">
    <source>
        <dbReference type="Proteomes" id="UP000784294"/>
    </source>
</evidence>
<proteinExistence type="predicted"/>
<keyword evidence="2" id="KW-1185">Reference proteome</keyword>
<dbReference type="Proteomes" id="UP000784294">
    <property type="component" value="Unassembled WGS sequence"/>
</dbReference>
<accession>A0A3S5AAZ0</accession>
<sequence>MPVSELPHSANLVCLIGSANSSSVTGTNNYLSTPGSSANNISSAFTGHIHSSPRSNTSSELAITSSGLPQSCLAISPSGGNLRFWPRFMLRPTAFIDVNLSEPVAGLYGDEAKQLEPGPLTVVT</sequence>
<dbReference type="InterPro" id="IPR015943">
    <property type="entry name" value="WD40/YVTN_repeat-like_dom_sf"/>
</dbReference>